<dbReference type="EMBL" id="LAZR01015442">
    <property type="protein sequence ID" value="KKM13148.1"/>
    <property type="molecule type" value="Genomic_DNA"/>
</dbReference>
<evidence type="ECO:0000313" key="1">
    <source>
        <dbReference type="EMBL" id="KKM13148.1"/>
    </source>
</evidence>
<sequence length="41" mass="4680">MVKLLKKKFIICIFTIAIFSNAFAKEKEVDIKKLSEALGHI</sequence>
<reference evidence="1" key="1">
    <citation type="journal article" date="2015" name="Nature">
        <title>Complex archaea that bridge the gap between prokaryotes and eukaryotes.</title>
        <authorList>
            <person name="Spang A."/>
            <person name="Saw J.H."/>
            <person name="Jorgensen S.L."/>
            <person name="Zaremba-Niedzwiedzka K."/>
            <person name="Martijn J."/>
            <person name="Lind A.E."/>
            <person name="van Eijk R."/>
            <person name="Schleper C."/>
            <person name="Guy L."/>
            <person name="Ettema T.J."/>
        </authorList>
    </citation>
    <scope>NUCLEOTIDE SEQUENCE</scope>
</reference>
<feature type="non-terminal residue" evidence="1">
    <location>
        <position position="41"/>
    </location>
</feature>
<dbReference type="AlphaFoldDB" id="A0A0F9JTF7"/>
<name>A0A0F9JTF7_9ZZZZ</name>
<accession>A0A0F9JTF7</accession>
<comment type="caution">
    <text evidence="1">The sequence shown here is derived from an EMBL/GenBank/DDBJ whole genome shotgun (WGS) entry which is preliminary data.</text>
</comment>
<gene>
    <name evidence="1" type="ORF">LCGC14_1719180</name>
</gene>
<proteinExistence type="predicted"/>
<organism evidence="1">
    <name type="scientific">marine sediment metagenome</name>
    <dbReference type="NCBI Taxonomy" id="412755"/>
    <lineage>
        <taxon>unclassified sequences</taxon>
        <taxon>metagenomes</taxon>
        <taxon>ecological metagenomes</taxon>
    </lineage>
</organism>
<protein>
    <submittedName>
        <fullName evidence="1">Uncharacterized protein</fullName>
    </submittedName>
</protein>